<gene>
    <name evidence="3" type="ORF">K239x_27600</name>
</gene>
<feature type="short sequence motif" description="Histidine triad motif" evidence="1">
    <location>
        <begin position="94"/>
        <end position="98"/>
    </location>
</feature>
<keyword evidence="4" id="KW-1185">Reference proteome</keyword>
<dbReference type="PROSITE" id="PS00892">
    <property type="entry name" value="HIT_1"/>
    <property type="match status" value="1"/>
</dbReference>
<dbReference type="InterPro" id="IPR011146">
    <property type="entry name" value="HIT-like"/>
</dbReference>
<dbReference type="InterPro" id="IPR019808">
    <property type="entry name" value="Histidine_triad_CS"/>
</dbReference>
<dbReference type="InterPro" id="IPR052908">
    <property type="entry name" value="AP-4-A_phosphorylase"/>
</dbReference>
<reference evidence="3 4" key="1">
    <citation type="submission" date="2019-02" db="EMBL/GenBank/DDBJ databases">
        <title>Deep-cultivation of Planctomycetes and their phenomic and genomic characterization uncovers novel biology.</title>
        <authorList>
            <person name="Wiegand S."/>
            <person name="Jogler M."/>
            <person name="Boedeker C."/>
            <person name="Pinto D."/>
            <person name="Vollmers J."/>
            <person name="Rivas-Marin E."/>
            <person name="Kohn T."/>
            <person name="Peeters S.H."/>
            <person name="Heuer A."/>
            <person name="Rast P."/>
            <person name="Oberbeckmann S."/>
            <person name="Bunk B."/>
            <person name="Jeske O."/>
            <person name="Meyerdierks A."/>
            <person name="Storesund J.E."/>
            <person name="Kallscheuer N."/>
            <person name="Luecker S."/>
            <person name="Lage O.M."/>
            <person name="Pohl T."/>
            <person name="Merkel B.J."/>
            <person name="Hornburger P."/>
            <person name="Mueller R.-W."/>
            <person name="Bruemmer F."/>
            <person name="Labrenz M."/>
            <person name="Spormann A.M."/>
            <person name="Op den Camp H."/>
            <person name="Overmann J."/>
            <person name="Amann R."/>
            <person name="Jetten M.S.M."/>
            <person name="Mascher T."/>
            <person name="Medema M.H."/>
            <person name="Devos D.P."/>
            <person name="Kaster A.-K."/>
            <person name="Ovreas L."/>
            <person name="Rohde M."/>
            <person name="Galperin M.Y."/>
            <person name="Jogler C."/>
        </authorList>
    </citation>
    <scope>NUCLEOTIDE SEQUENCE [LARGE SCALE GENOMIC DNA]</scope>
    <source>
        <strain evidence="3 4">K23_9</strain>
    </source>
</reference>
<dbReference type="Proteomes" id="UP000319817">
    <property type="component" value="Chromosome"/>
</dbReference>
<dbReference type="PROSITE" id="PS51084">
    <property type="entry name" value="HIT_2"/>
    <property type="match status" value="1"/>
</dbReference>
<dbReference type="InterPro" id="IPR036265">
    <property type="entry name" value="HIT-like_sf"/>
</dbReference>
<dbReference type="OrthoDB" id="9784774at2"/>
<keyword evidence="3" id="KW-0548">Nucleotidyltransferase</keyword>
<feature type="domain" description="HIT" evidence="2">
    <location>
        <begin position="1"/>
        <end position="109"/>
    </location>
</feature>
<dbReference type="AlphaFoldDB" id="A0A517NUH7"/>
<evidence type="ECO:0000259" key="2">
    <source>
        <dbReference type="PROSITE" id="PS51084"/>
    </source>
</evidence>
<dbReference type="PANTHER" id="PTHR42997:SF1">
    <property type="entry name" value="AP-4-A PHOSPHORYLASE"/>
    <property type="match status" value="1"/>
</dbReference>
<dbReference type="EMBL" id="CP036526">
    <property type="protein sequence ID" value="QDT10770.1"/>
    <property type="molecule type" value="Genomic_DNA"/>
</dbReference>
<dbReference type="RefSeq" id="WP_145418504.1">
    <property type="nucleotide sequence ID" value="NZ_CP036526.1"/>
</dbReference>
<evidence type="ECO:0000313" key="4">
    <source>
        <dbReference type="Proteomes" id="UP000319817"/>
    </source>
</evidence>
<organism evidence="3 4">
    <name type="scientific">Stieleria marina</name>
    <dbReference type="NCBI Taxonomy" id="1930275"/>
    <lineage>
        <taxon>Bacteria</taxon>
        <taxon>Pseudomonadati</taxon>
        <taxon>Planctomycetota</taxon>
        <taxon>Planctomycetia</taxon>
        <taxon>Pirellulales</taxon>
        <taxon>Pirellulaceae</taxon>
        <taxon>Stieleria</taxon>
    </lineage>
</organism>
<keyword evidence="3" id="KW-0808">Transferase</keyword>
<sequence length="125" mass="13729">MTSPFLDVSPGEWIASNELAFAIPDGFPVAPGHSLVITRRLVPTWFDATAEEQAAMMELVNVVKQKLDETLRPQPDGYNVGFNAGIAAGQTVPHVHIHVIPRVAGDSDDLRGGIRWVIPDKARYW</sequence>
<dbReference type="PANTHER" id="PTHR42997">
    <property type="entry name" value="HIT FAMILY HYDROLASE"/>
    <property type="match status" value="1"/>
</dbReference>
<dbReference type="GO" id="GO:0003877">
    <property type="term" value="F:ATP:ADP adenylyltransferase activity"/>
    <property type="evidence" value="ECO:0007669"/>
    <property type="project" value="UniProtKB-EC"/>
</dbReference>
<accession>A0A517NUH7</accession>
<proteinExistence type="predicted"/>
<dbReference type="Pfam" id="PF01230">
    <property type="entry name" value="HIT"/>
    <property type="match status" value="1"/>
</dbReference>
<dbReference type="EC" id="2.7.7.53" evidence="3"/>
<dbReference type="Gene3D" id="3.30.428.10">
    <property type="entry name" value="HIT-like"/>
    <property type="match status" value="1"/>
</dbReference>
<dbReference type="SUPFAM" id="SSF54197">
    <property type="entry name" value="HIT-like"/>
    <property type="match status" value="1"/>
</dbReference>
<protein>
    <submittedName>
        <fullName evidence="3">AP-4-A phosphorylase</fullName>
        <ecNumber evidence="3">2.7.7.53</ecNumber>
    </submittedName>
</protein>
<evidence type="ECO:0000313" key="3">
    <source>
        <dbReference type="EMBL" id="QDT10770.1"/>
    </source>
</evidence>
<evidence type="ECO:0000256" key="1">
    <source>
        <dbReference type="PROSITE-ProRule" id="PRU00464"/>
    </source>
</evidence>
<name>A0A517NUH7_9BACT</name>